<proteinExistence type="predicted"/>
<dbReference type="AlphaFoldDB" id="A0A917XGA9"/>
<comment type="caution">
    <text evidence="1">The sequence shown here is derived from an EMBL/GenBank/DDBJ whole genome shotgun (WGS) entry which is preliminary data.</text>
</comment>
<name>A0A917XGA9_9ACTN</name>
<dbReference type="EMBL" id="BMML01000012">
    <property type="protein sequence ID" value="GGN22022.1"/>
    <property type="molecule type" value="Genomic_DNA"/>
</dbReference>
<dbReference type="Proteomes" id="UP000653411">
    <property type="component" value="Unassembled WGS sequence"/>
</dbReference>
<reference evidence="1" key="1">
    <citation type="journal article" date="2014" name="Int. J. Syst. Evol. Microbiol.">
        <title>Complete genome sequence of Corynebacterium casei LMG S-19264T (=DSM 44701T), isolated from a smear-ripened cheese.</title>
        <authorList>
            <consortium name="US DOE Joint Genome Institute (JGI-PGF)"/>
            <person name="Walter F."/>
            <person name="Albersmeier A."/>
            <person name="Kalinowski J."/>
            <person name="Ruckert C."/>
        </authorList>
    </citation>
    <scope>NUCLEOTIDE SEQUENCE</scope>
    <source>
        <strain evidence="1">CGMCC 4.7110</strain>
    </source>
</reference>
<organism evidence="1 2">
    <name type="scientific">Streptomyces fuscichromogenes</name>
    <dbReference type="NCBI Taxonomy" id="1324013"/>
    <lineage>
        <taxon>Bacteria</taxon>
        <taxon>Bacillati</taxon>
        <taxon>Actinomycetota</taxon>
        <taxon>Actinomycetes</taxon>
        <taxon>Kitasatosporales</taxon>
        <taxon>Streptomycetaceae</taxon>
        <taxon>Streptomyces</taxon>
    </lineage>
</organism>
<reference evidence="1" key="2">
    <citation type="submission" date="2020-09" db="EMBL/GenBank/DDBJ databases">
        <authorList>
            <person name="Sun Q."/>
            <person name="Zhou Y."/>
        </authorList>
    </citation>
    <scope>NUCLEOTIDE SEQUENCE</scope>
    <source>
        <strain evidence="1">CGMCC 4.7110</strain>
    </source>
</reference>
<evidence type="ECO:0000313" key="2">
    <source>
        <dbReference type="Proteomes" id="UP000653411"/>
    </source>
</evidence>
<protein>
    <submittedName>
        <fullName evidence="1">Uncharacterized protein</fullName>
    </submittedName>
</protein>
<accession>A0A917XGA9</accession>
<sequence length="57" mass="5858">MVAAPNPLPGLTFDATEVKTLPDSNKGPIVLVGPSYGGAVIVRGDSLEVPITRPPMT</sequence>
<evidence type="ECO:0000313" key="1">
    <source>
        <dbReference type="EMBL" id="GGN22022.1"/>
    </source>
</evidence>
<gene>
    <name evidence="1" type="ORF">GCM10011578_053560</name>
</gene>
<keyword evidence="2" id="KW-1185">Reference proteome</keyword>